<organism evidence="1">
    <name type="scientific">Anguilla anguilla</name>
    <name type="common">European freshwater eel</name>
    <name type="synonym">Muraena anguilla</name>
    <dbReference type="NCBI Taxonomy" id="7936"/>
    <lineage>
        <taxon>Eukaryota</taxon>
        <taxon>Metazoa</taxon>
        <taxon>Chordata</taxon>
        <taxon>Craniata</taxon>
        <taxon>Vertebrata</taxon>
        <taxon>Euteleostomi</taxon>
        <taxon>Actinopterygii</taxon>
        <taxon>Neopterygii</taxon>
        <taxon>Teleostei</taxon>
        <taxon>Anguilliformes</taxon>
        <taxon>Anguillidae</taxon>
        <taxon>Anguilla</taxon>
    </lineage>
</organism>
<dbReference type="EMBL" id="GBXM01011082">
    <property type="protein sequence ID" value="JAH97495.1"/>
    <property type="molecule type" value="Transcribed_RNA"/>
</dbReference>
<protein>
    <submittedName>
        <fullName evidence="1">Uncharacterized protein</fullName>
    </submittedName>
</protein>
<accession>A0A0E9X6J6</accession>
<name>A0A0E9X6J6_ANGAN</name>
<reference evidence="1" key="2">
    <citation type="journal article" date="2015" name="Fish Shellfish Immunol.">
        <title>Early steps in the European eel (Anguilla anguilla)-Vibrio vulnificus interaction in the gills: Role of the RtxA13 toxin.</title>
        <authorList>
            <person name="Callol A."/>
            <person name="Pajuelo D."/>
            <person name="Ebbesson L."/>
            <person name="Teles M."/>
            <person name="MacKenzie S."/>
            <person name="Amaro C."/>
        </authorList>
    </citation>
    <scope>NUCLEOTIDE SEQUENCE</scope>
</reference>
<evidence type="ECO:0000313" key="1">
    <source>
        <dbReference type="EMBL" id="JAH97495.1"/>
    </source>
</evidence>
<sequence length="58" mass="6427">MPVRLRLSGSISSNWCACSSLDNHIFKVGLHQGSRVLDVMSVKLFISQVSMLIIHVNT</sequence>
<proteinExistence type="predicted"/>
<dbReference type="AlphaFoldDB" id="A0A0E9X6J6"/>
<reference evidence="1" key="1">
    <citation type="submission" date="2014-11" db="EMBL/GenBank/DDBJ databases">
        <authorList>
            <person name="Amaro Gonzalez C."/>
        </authorList>
    </citation>
    <scope>NUCLEOTIDE SEQUENCE</scope>
</reference>